<organism evidence="7 8">
    <name type="scientific">Haloferula luteola</name>
    <dbReference type="NCBI Taxonomy" id="595692"/>
    <lineage>
        <taxon>Bacteria</taxon>
        <taxon>Pseudomonadati</taxon>
        <taxon>Verrucomicrobiota</taxon>
        <taxon>Verrucomicrobiia</taxon>
        <taxon>Verrucomicrobiales</taxon>
        <taxon>Verrucomicrobiaceae</taxon>
        <taxon>Haloferula</taxon>
    </lineage>
</organism>
<dbReference type="InterPro" id="IPR036046">
    <property type="entry name" value="Acylphosphatase-like_dom_sf"/>
</dbReference>
<dbReference type="RefSeq" id="WP_184017204.1">
    <property type="nucleotide sequence ID" value="NZ_JACHFD010000005.1"/>
</dbReference>
<dbReference type="EMBL" id="JACHFD010000005">
    <property type="protein sequence ID" value="MBB5351225.1"/>
    <property type="molecule type" value="Genomic_DNA"/>
</dbReference>
<dbReference type="GO" id="GO:0003998">
    <property type="term" value="F:acylphosphatase activity"/>
    <property type="evidence" value="ECO:0007669"/>
    <property type="project" value="UniProtKB-EC"/>
</dbReference>
<dbReference type="InterPro" id="IPR001792">
    <property type="entry name" value="Acylphosphatase-like_dom"/>
</dbReference>
<evidence type="ECO:0000313" key="7">
    <source>
        <dbReference type="EMBL" id="MBB5351225.1"/>
    </source>
</evidence>
<dbReference type="InterPro" id="IPR020456">
    <property type="entry name" value="Acylphosphatase"/>
</dbReference>
<dbReference type="Pfam" id="PF00708">
    <property type="entry name" value="Acylphosphatase"/>
    <property type="match status" value="1"/>
</dbReference>
<keyword evidence="4 7" id="KW-0378">Hydrolase</keyword>
<comment type="catalytic activity">
    <reaction evidence="3 4">
        <text>an acyl phosphate + H2O = a carboxylate + phosphate + H(+)</text>
        <dbReference type="Rhea" id="RHEA:14965"/>
        <dbReference type="ChEBI" id="CHEBI:15377"/>
        <dbReference type="ChEBI" id="CHEBI:15378"/>
        <dbReference type="ChEBI" id="CHEBI:29067"/>
        <dbReference type="ChEBI" id="CHEBI:43474"/>
        <dbReference type="ChEBI" id="CHEBI:59918"/>
        <dbReference type="EC" id="3.6.1.7"/>
    </reaction>
</comment>
<evidence type="ECO:0000313" key="8">
    <source>
        <dbReference type="Proteomes" id="UP000557717"/>
    </source>
</evidence>
<proteinExistence type="inferred from homology"/>
<feature type="active site" evidence="4">
    <location>
        <position position="18"/>
    </location>
</feature>
<comment type="similarity">
    <text evidence="1 5">Belongs to the acylphosphatase family.</text>
</comment>
<feature type="active site" evidence="4">
    <location>
        <position position="36"/>
    </location>
</feature>
<dbReference type="EC" id="3.6.1.7" evidence="2 4"/>
<evidence type="ECO:0000256" key="1">
    <source>
        <dbReference type="ARBA" id="ARBA00005614"/>
    </source>
</evidence>
<evidence type="ECO:0000259" key="6">
    <source>
        <dbReference type="PROSITE" id="PS51160"/>
    </source>
</evidence>
<dbReference type="PANTHER" id="PTHR47268">
    <property type="entry name" value="ACYLPHOSPHATASE"/>
    <property type="match status" value="1"/>
</dbReference>
<comment type="caution">
    <text evidence="7">The sequence shown here is derived from an EMBL/GenBank/DDBJ whole genome shotgun (WGS) entry which is preliminary data.</text>
</comment>
<dbReference type="PROSITE" id="PS51160">
    <property type="entry name" value="ACYLPHOSPHATASE_3"/>
    <property type="match status" value="1"/>
</dbReference>
<keyword evidence="8" id="KW-1185">Reference proteome</keyword>
<feature type="domain" description="Acylphosphatase-like" evidence="6">
    <location>
        <begin position="3"/>
        <end position="91"/>
    </location>
</feature>
<dbReference type="PANTHER" id="PTHR47268:SF4">
    <property type="entry name" value="ACYLPHOSPHATASE"/>
    <property type="match status" value="1"/>
</dbReference>
<evidence type="ECO:0000256" key="4">
    <source>
        <dbReference type="PROSITE-ProRule" id="PRU00520"/>
    </source>
</evidence>
<evidence type="ECO:0000256" key="3">
    <source>
        <dbReference type="ARBA" id="ARBA00047645"/>
    </source>
</evidence>
<evidence type="ECO:0000256" key="5">
    <source>
        <dbReference type="RuleBase" id="RU004168"/>
    </source>
</evidence>
<dbReference type="Gene3D" id="3.30.70.100">
    <property type="match status" value="1"/>
</dbReference>
<dbReference type="AlphaFoldDB" id="A0A840UZQ3"/>
<gene>
    <name evidence="7" type="ORF">HNR46_001459</name>
</gene>
<accession>A0A840UZQ3</accession>
<evidence type="ECO:0000256" key="2">
    <source>
        <dbReference type="ARBA" id="ARBA00012150"/>
    </source>
</evidence>
<dbReference type="SUPFAM" id="SSF54975">
    <property type="entry name" value="Acylphosphatase/BLUF domain-like"/>
    <property type="match status" value="1"/>
</dbReference>
<dbReference type="Proteomes" id="UP000557717">
    <property type="component" value="Unassembled WGS sequence"/>
</dbReference>
<protein>
    <recommendedName>
        <fullName evidence="2 4">acylphosphatase</fullName>
        <ecNumber evidence="2 4">3.6.1.7</ecNumber>
    </recommendedName>
</protein>
<sequence length="91" mass="9965">MIARRVTFEGRVQGVGFRYTCKDLAKGFEVVGTVRNLPEGTVELEVMGESGEVEDFIQEIAEESPMAHNIKGMHVKNIPPLEGVKGFSITG</sequence>
<name>A0A840UZQ3_9BACT</name>
<reference evidence="7 8" key="1">
    <citation type="submission" date="2020-08" db="EMBL/GenBank/DDBJ databases">
        <title>Genomic Encyclopedia of Type Strains, Phase IV (KMG-IV): sequencing the most valuable type-strain genomes for metagenomic binning, comparative biology and taxonomic classification.</title>
        <authorList>
            <person name="Goeker M."/>
        </authorList>
    </citation>
    <scope>NUCLEOTIDE SEQUENCE [LARGE SCALE GENOMIC DNA]</scope>
    <source>
        <strain evidence="7 8">YC6886</strain>
    </source>
</reference>